<dbReference type="Proteomes" id="UP000265566">
    <property type="component" value="Chromosome 2"/>
</dbReference>
<dbReference type="Gramene" id="rna8391">
    <property type="protein sequence ID" value="RHN72647.1"/>
    <property type="gene ID" value="gene8391"/>
</dbReference>
<proteinExistence type="predicted"/>
<organism evidence="1">
    <name type="scientific">Medicago truncatula</name>
    <name type="common">Barrel medic</name>
    <name type="synonym">Medicago tribuloides</name>
    <dbReference type="NCBI Taxonomy" id="3880"/>
    <lineage>
        <taxon>Eukaryota</taxon>
        <taxon>Viridiplantae</taxon>
        <taxon>Streptophyta</taxon>
        <taxon>Embryophyta</taxon>
        <taxon>Tracheophyta</taxon>
        <taxon>Spermatophyta</taxon>
        <taxon>Magnoliopsida</taxon>
        <taxon>eudicotyledons</taxon>
        <taxon>Gunneridae</taxon>
        <taxon>Pentapetalae</taxon>
        <taxon>rosids</taxon>
        <taxon>fabids</taxon>
        <taxon>Fabales</taxon>
        <taxon>Fabaceae</taxon>
        <taxon>Papilionoideae</taxon>
        <taxon>50 kb inversion clade</taxon>
        <taxon>NPAAA clade</taxon>
        <taxon>Hologalegina</taxon>
        <taxon>IRL clade</taxon>
        <taxon>Trifolieae</taxon>
        <taxon>Medicago</taxon>
    </lineage>
</organism>
<accession>A0A396JBW0</accession>
<gene>
    <name evidence="1" type="ORF">MtrunA17_Chr2g0290051</name>
</gene>
<comment type="caution">
    <text evidence="1">The sequence shown here is derived from an EMBL/GenBank/DDBJ whole genome shotgun (WGS) entry which is preliminary data.</text>
</comment>
<evidence type="ECO:0000313" key="1">
    <source>
        <dbReference type="EMBL" id="RHN72647.1"/>
    </source>
</evidence>
<name>A0A396JBW0_MEDTR</name>
<dbReference type="EMBL" id="PSQE01000002">
    <property type="protein sequence ID" value="RHN72647.1"/>
    <property type="molecule type" value="Genomic_DNA"/>
</dbReference>
<reference evidence="1" key="1">
    <citation type="journal article" date="2018" name="Nat. Plants">
        <title>Whole-genome landscape of Medicago truncatula symbiotic genes.</title>
        <authorList>
            <person name="Pecrix Y."/>
            <person name="Gamas P."/>
            <person name="Carrere S."/>
        </authorList>
    </citation>
    <scope>NUCLEOTIDE SEQUENCE</scope>
    <source>
        <tissue evidence="1">Leaves</tissue>
    </source>
</reference>
<protein>
    <submittedName>
        <fullName evidence="1">Uncharacterized protein</fullName>
    </submittedName>
</protein>
<dbReference type="AlphaFoldDB" id="A0A396JBW0"/>
<sequence>MQNFNYKYGLFHIFSIVLEVKDKSRRSFSKRPERERIHHQILHTPNKRDKCDLRHTIQNECSSIHYPFKILQTKQTNSITRNNLRILFQLLHITDPSFQPLQSQFKSSGQEVVPVEKNESHRSKFNDITKIVYKKPCF</sequence>